<evidence type="ECO:0000256" key="2">
    <source>
        <dbReference type="ARBA" id="ARBA00049106"/>
    </source>
</evidence>
<proteinExistence type="inferred from homology"/>
<keyword evidence="4" id="KW-1185">Reference proteome</keyword>
<name>A0ABT7SG22_9CELL</name>
<evidence type="ECO:0000256" key="1">
    <source>
        <dbReference type="ARBA" id="ARBA00008710"/>
    </source>
</evidence>
<evidence type="ECO:0000313" key="3">
    <source>
        <dbReference type="EMBL" id="MDM7855142.1"/>
    </source>
</evidence>
<accession>A0ABT7SG22</accession>
<dbReference type="PANTHER" id="PTHR39428:SF3">
    <property type="entry name" value="DEAZAFLAVIN-DEPENDENT NITROREDUCTASE"/>
    <property type="match status" value="1"/>
</dbReference>
<dbReference type="Pfam" id="PF04075">
    <property type="entry name" value="F420H2_quin_red"/>
    <property type="match status" value="1"/>
</dbReference>
<dbReference type="EMBL" id="JAUCGQ010000001">
    <property type="protein sequence ID" value="MDM7855142.1"/>
    <property type="molecule type" value="Genomic_DNA"/>
</dbReference>
<evidence type="ECO:0000313" key="4">
    <source>
        <dbReference type="Proteomes" id="UP001529338"/>
    </source>
</evidence>
<dbReference type="InterPro" id="IPR012349">
    <property type="entry name" value="Split_barrel_FMN-bd"/>
</dbReference>
<comment type="similarity">
    <text evidence="1">Belongs to the F420H(2)-dependent quinone reductase family.</text>
</comment>
<comment type="catalytic activity">
    <reaction evidence="2">
        <text>oxidized coenzyme F420-(gamma-L-Glu)(n) + a quinol + H(+) = reduced coenzyme F420-(gamma-L-Glu)(n) + a quinone</text>
        <dbReference type="Rhea" id="RHEA:39663"/>
        <dbReference type="Rhea" id="RHEA-COMP:12939"/>
        <dbReference type="Rhea" id="RHEA-COMP:14378"/>
        <dbReference type="ChEBI" id="CHEBI:15378"/>
        <dbReference type="ChEBI" id="CHEBI:24646"/>
        <dbReference type="ChEBI" id="CHEBI:132124"/>
        <dbReference type="ChEBI" id="CHEBI:133980"/>
        <dbReference type="ChEBI" id="CHEBI:139511"/>
    </reaction>
</comment>
<dbReference type="Gene3D" id="2.30.110.10">
    <property type="entry name" value="Electron Transport, Fmn-binding Protein, Chain A"/>
    <property type="match status" value="1"/>
</dbReference>
<dbReference type="Proteomes" id="UP001529338">
    <property type="component" value="Unassembled WGS sequence"/>
</dbReference>
<dbReference type="RefSeq" id="WP_289454948.1">
    <property type="nucleotide sequence ID" value="NZ_JAUCGQ010000001.1"/>
</dbReference>
<organism evidence="3 4">
    <name type="scientific">Cellulomonas alba</name>
    <dbReference type="NCBI Taxonomy" id="3053467"/>
    <lineage>
        <taxon>Bacteria</taxon>
        <taxon>Bacillati</taxon>
        <taxon>Actinomycetota</taxon>
        <taxon>Actinomycetes</taxon>
        <taxon>Micrococcales</taxon>
        <taxon>Cellulomonadaceae</taxon>
        <taxon>Cellulomonas</taxon>
    </lineage>
</organism>
<protein>
    <submittedName>
        <fullName evidence="3">Nitroreductase family deazaflavin-dependent oxidoreductase</fullName>
    </submittedName>
</protein>
<gene>
    <name evidence="3" type="ORF">QRT04_09380</name>
</gene>
<dbReference type="PANTHER" id="PTHR39428">
    <property type="entry name" value="F420H(2)-DEPENDENT QUINONE REDUCTASE RV1261C"/>
    <property type="match status" value="1"/>
</dbReference>
<comment type="caution">
    <text evidence="3">The sequence shown here is derived from an EMBL/GenBank/DDBJ whole genome shotgun (WGS) entry which is preliminary data.</text>
</comment>
<sequence length="144" mass="16394">MPLSGEYAPSTSQHSRRQVELFERTDGREGNTMRGRPIIVLWTLGATSGKLRKTPLMRVEHDGHYAVLASMGGAPTHPLWYHNLVAHPQVELQDGAVRRDYVAHQATGAEYDEWWARAVETWPDYDAYQARTQRRIPVFVLDPA</sequence>
<reference evidence="3 4" key="1">
    <citation type="submission" date="2023-06" db="EMBL/GenBank/DDBJ databases">
        <title>Cellulomonas sp. MW4 Whole genome sequence.</title>
        <authorList>
            <person name="Park S."/>
        </authorList>
    </citation>
    <scope>NUCLEOTIDE SEQUENCE [LARGE SCALE GENOMIC DNA]</scope>
    <source>
        <strain evidence="3 4">MW4</strain>
    </source>
</reference>
<dbReference type="NCBIfam" id="TIGR00026">
    <property type="entry name" value="hi_GC_TIGR00026"/>
    <property type="match status" value="1"/>
</dbReference>
<dbReference type="InterPro" id="IPR004378">
    <property type="entry name" value="F420H2_quin_Rdtase"/>
</dbReference>